<dbReference type="PROSITE" id="PS00022">
    <property type="entry name" value="EGF_1"/>
    <property type="match status" value="1"/>
</dbReference>
<keyword evidence="3" id="KW-1185">Reference proteome</keyword>
<comment type="caution">
    <text evidence="1">Lacks conserved residue(s) required for the propagation of feature annotation.</text>
</comment>
<dbReference type="InterPro" id="IPR000742">
    <property type="entry name" value="EGF"/>
</dbReference>
<dbReference type="CDD" id="cd00054">
    <property type="entry name" value="EGF_CA"/>
    <property type="match status" value="1"/>
</dbReference>
<accession>A0A915IT57</accession>
<reference evidence="4" key="1">
    <citation type="submission" date="2022-11" db="UniProtKB">
        <authorList>
            <consortium name="WormBaseParasite"/>
        </authorList>
    </citation>
    <scope>IDENTIFICATION</scope>
</reference>
<dbReference type="PROSITE" id="PS50026">
    <property type="entry name" value="EGF_3"/>
    <property type="match status" value="1"/>
</dbReference>
<name>A0A915IT57_ROMCU</name>
<keyword evidence="1" id="KW-1015">Disulfide bond</keyword>
<proteinExistence type="predicted"/>
<dbReference type="WBParaSite" id="nRc.2.0.1.t17222-RA">
    <property type="protein sequence ID" value="nRc.2.0.1.t17222-RA"/>
    <property type="gene ID" value="nRc.2.0.1.g17222"/>
</dbReference>
<evidence type="ECO:0000259" key="2">
    <source>
        <dbReference type="PROSITE" id="PS50026"/>
    </source>
</evidence>
<dbReference type="SUPFAM" id="SSF57196">
    <property type="entry name" value="EGF/Laminin"/>
    <property type="match status" value="1"/>
</dbReference>
<protein>
    <submittedName>
        <fullName evidence="4">EGF-like domain-containing protein</fullName>
    </submittedName>
</protein>
<dbReference type="AlphaFoldDB" id="A0A915IT57"/>
<evidence type="ECO:0000256" key="1">
    <source>
        <dbReference type="PROSITE-ProRule" id="PRU00076"/>
    </source>
</evidence>
<evidence type="ECO:0000313" key="4">
    <source>
        <dbReference type="WBParaSite" id="nRc.2.0.1.t17222-RA"/>
    </source>
</evidence>
<organism evidence="3 4">
    <name type="scientific">Romanomermis culicivorax</name>
    <name type="common">Nematode worm</name>
    <dbReference type="NCBI Taxonomy" id="13658"/>
    <lineage>
        <taxon>Eukaryota</taxon>
        <taxon>Metazoa</taxon>
        <taxon>Ecdysozoa</taxon>
        <taxon>Nematoda</taxon>
        <taxon>Enoplea</taxon>
        <taxon>Dorylaimia</taxon>
        <taxon>Mermithida</taxon>
        <taxon>Mermithoidea</taxon>
        <taxon>Mermithidae</taxon>
        <taxon>Romanomermis</taxon>
    </lineage>
</organism>
<dbReference type="Gene3D" id="2.10.25.10">
    <property type="entry name" value="Laminin"/>
    <property type="match status" value="1"/>
</dbReference>
<evidence type="ECO:0000313" key="3">
    <source>
        <dbReference type="Proteomes" id="UP000887565"/>
    </source>
</evidence>
<dbReference type="Proteomes" id="UP000887565">
    <property type="component" value="Unplaced"/>
</dbReference>
<sequence length="87" mass="9443">MNYSMQNAYVCEMSWACALVNPCQNFGACTPVTDGATCSCYPGTSGAFCEKVTTYIFEHHQEDEHFALAYVAPTIHPLGDTPLGLSL</sequence>
<feature type="domain" description="EGF-like" evidence="2">
    <location>
        <begin position="13"/>
        <end position="50"/>
    </location>
</feature>
<feature type="disulfide bond" evidence="1">
    <location>
        <begin position="40"/>
        <end position="49"/>
    </location>
</feature>
<keyword evidence="1" id="KW-0245">EGF-like domain</keyword>